<dbReference type="PANTHER" id="PTHR30435:SF2">
    <property type="entry name" value="FLAGELLAR BASAL-BODY ROD PROTEIN FLGC"/>
    <property type="match status" value="1"/>
</dbReference>
<dbReference type="EMBL" id="JAFLVX010000018">
    <property type="protein sequence ID" value="MBO0476976.1"/>
    <property type="molecule type" value="Genomic_DNA"/>
</dbReference>
<evidence type="ECO:0000259" key="9">
    <source>
        <dbReference type="Pfam" id="PF06429"/>
    </source>
</evidence>
<comment type="subcellular location">
    <subcellularLocation>
        <location evidence="1 6">Bacterial flagellum basal body</location>
    </subcellularLocation>
</comment>
<evidence type="ECO:0000313" key="11">
    <source>
        <dbReference type="Proteomes" id="UP000664857"/>
    </source>
</evidence>
<keyword evidence="10" id="KW-0969">Cilium</keyword>
<keyword evidence="10" id="KW-0966">Cell projection</keyword>
<comment type="caution">
    <text evidence="10">The sequence shown here is derived from an EMBL/GenBank/DDBJ whole genome shotgun (WGS) entry which is preliminary data.</text>
</comment>
<evidence type="ECO:0000256" key="7">
    <source>
        <dbReference type="SAM" id="MobiDB-lite"/>
    </source>
</evidence>
<dbReference type="NCBIfam" id="TIGR01395">
    <property type="entry name" value="FlgC"/>
    <property type="match status" value="1"/>
</dbReference>
<evidence type="ECO:0000256" key="1">
    <source>
        <dbReference type="ARBA" id="ARBA00004117"/>
    </source>
</evidence>
<keyword evidence="11" id="KW-1185">Reference proteome</keyword>
<evidence type="ECO:0000256" key="2">
    <source>
        <dbReference type="ARBA" id="ARBA00009677"/>
    </source>
</evidence>
<evidence type="ECO:0000313" key="10">
    <source>
        <dbReference type="EMBL" id="MBO0476976.1"/>
    </source>
</evidence>
<sequence>MGVFDSFNINTSGLTLERMKLDTISTNIANVNTTRTEEGGAYKRKTVTFQESLKKEKGSRETKSYGVRTTGTRQDNETKTVYQPEHPDADEEGYLELPNVNLSDEMINMMNTLRTYEANATAFESSKTMMKKALEISKD</sequence>
<dbReference type="RefSeq" id="WP_206966491.1">
    <property type="nucleotide sequence ID" value="NZ_JAFLVX010000018.1"/>
</dbReference>
<keyword evidence="4 6" id="KW-0975">Bacterial flagellum</keyword>
<evidence type="ECO:0000259" key="8">
    <source>
        <dbReference type="Pfam" id="PF00460"/>
    </source>
</evidence>
<feature type="domain" description="Flagellar basal-body/hook protein C-terminal" evidence="9">
    <location>
        <begin position="92"/>
        <end position="135"/>
    </location>
</feature>
<comment type="similarity">
    <text evidence="2">Belongs to the flagella basal body rod proteins family.</text>
</comment>
<reference evidence="10 11" key="1">
    <citation type="submission" date="2021-03" db="EMBL/GenBank/DDBJ databases">
        <title>Enterococcal diversity collection.</title>
        <authorList>
            <person name="Gilmore M.S."/>
            <person name="Schwartzman J."/>
            <person name="Van Tyne D."/>
            <person name="Martin M."/>
            <person name="Earl A.M."/>
            <person name="Manson A.L."/>
            <person name="Straub T."/>
            <person name="Salamzade R."/>
            <person name="Saavedra J."/>
            <person name="Lebreton F."/>
            <person name="Prichula J."/>
            <person name="Schaufler K."/>
            <person name="Gaca A."/>
            <person name="Sgardioli B."/>
            <person name="Wagenaar J."/>
            <person name="Strong T."/>
        </authorList>
    </citation>
    <scope>NUCLEOTIDE SEQUENCE [LARGE SCALE GENOMIC DNA]</scope>
    <source>
        <strain evidence="10 11">DIV0080</strain>
    </source>
</reference>
<evidence type="ECO:0000256" key="3">
    <source>
        <dbReference type="ARBA" id="ARBA00017941"/>
    </source>
</evidence>
<organism evidence="10 11">
    <name type="scientific">Candidatus Vagococcus giribetii</name>
    <dbReference type="NCBI Taxonomy" id="2230876"/>
    <lineage>
        <taxon>Bacteria</taxon>
        <taxon>Bacillati</taxon>
        <taxon>Bacillota</taxon>
        <taxon>Bacilli</taxon>
        <taxon>Lactobacillales</taxon>
        <taxon>Enterococcaceae</taxon>
        <taxon>Vagococcus</taxon>
    </lineage>
</organism>
<dbReference type="Pfam" id="PF00460">
    <property type="entry name" value="Flg_bb_rod"/>
    <property type="match status" value="1"/>
</dbReference>
<gene>
    <name evidence="10" type="primary">flgC</name>
    <name evidence="10" type="ORF">DOK76_07835</name>
</gene>
<evidence type="ECO:0000256" key="6">
    <source>
        <dbReference type="RuleBase" id="RU362062"/>
    </source>
</evidence>
<dbReference type="InterPro" id="IPR010930">
    <property type="entry name" value="Flg_bb/hook_C_dom"/>
</dbReference>
<feature type="domain" description="Flagellar basal body rod protein N-terminal" evidence="8">
    <location>
        <begin position="8"/>
        <end position="35"/>
    </location>
</feature>
<evidence type="ECO:0000256" key="4">
    <source>
        <dbReference type="ARBA" id="ARBA00023143"/>
    </source>
</evidence>
<feature type="region of interest" description="Disordered" evidence="7">
    <location>
        <begin position="53"/>
        <end position="92"/>
    </location>
</feature>
<proteinExistence type="inferred from homology"/>
<dbReference type="Pfam" id="PF06429">
    <property type="entry name" value="Flg_bbr_C"/>
    <property type="match status" value="1"/>
</dbReference>
<comment type="subunit">
    <text evidence="5 6">The basal body constitutes a major portion of the flagellar organelle and consists of four rings (L,P,S, and M) mounted on a central rod. The rod consists of about 26 subunits of FlgG in the distal portion, and FlgB, FlgC and FlgF are thought to build up the proximal portion of the rod with about 6 subunits each.</text>
</comment>
<dbReference type="PANTHER" id="PTHR30435">
    <property type="entry name" value="FLAGELLAR PROTEIN"/>
    <property type="match status" value="1"/>
</dbReference>
<evidence type="ECO:0000256" key="5">
    <source>
        <dbReference type="ARBA" id="ARBA00025933"/>
    </source>
</evidence>
<feature type="compositionally biased region" description="Basic and acidic residues" evidence="7">
    <location>
        <begin position="53"/>
        <end position="63"/>
    </location>
</feature>
<dbReference type="InterPro" id="IPR001444">
    <property type="entry name" value="Flag_bb_rod_N"/>
</dbReference>
<protein>
    <recommendedName>
        <fullName evidence="3 6">Flagellar basal-body rod protein FlgC</fullName>
    </recommendedName>
</protein>
<accession>A0ABS3HVV5</accession>
<dbReference type="InterPro" id="IPR006299">
    <property type="entry name" value="FlgC"/>
</dbReference>
<dbReference type="PROSITE" id="PS00588">
    <property type="entry name" value="FLAGELLA_BB_ROD"/>
    <property type="match status" value="1"/>
</dbReference>
<name>A0ABS3HVV5_9ENTE</name>
<keyword evidence="10" id="KW-0282">Flagellum</keyword>
<dbReference type="InterPro" id="IPR019776">
    <property type="entry name" value="Flagellar_basal_body_rod_CS"/>
</dbReference>
<dbReference type="Proteomes" id="UP000664857">
    <property type="component" value="Unassembled WGS sequence"/>
</dbReference>